<evidence type="ECO:0000313" key="1">
    <source>
        <dbReference type="EMBL" id="GCE23214.1"/>
    </source>
</evidence>
<name>A0A402AVW6_9CHLR</name>
<gene>
    <name evidence="1" type="ORF">KDK_70140</name>
</gene>
<evidence type="ECO:0000313" key="2">
    <source>
        <dbReference type="Proteomes" id="UP000287188"/>
    </source>
</evidence>
<dbReference type="RefSeq" id="WP_126556687.1">
    <property type="nucleotide sequence ID" value="NZ_BIFS01000002.1"/>
</dbReference>
<dbReference type="AlphaFoldDB" id="A0A402AVW6"/>
<protein>
    <submittedName>
        <fullName evidence="1">Uncharacterized protein</fullName>
    </submittedName>
</protein>
<keyword evidence="2" id="KW-1185">Reference proteome</keyword>
<sequence>MPYELLNSAQVTPARLYALLRLVVRLKKPQREDIQVLLQPDVLFQSKQENEDEETGANSYSASRNVYLAARHCNLIEELPDNTIQVKGDVGIYLTSLDKFQTLMQQRVWNATTPEQNNYLLNLYSAWYIVQNERIFTFEDKDLETRFNEELFENADERTFNMTKFVGWRMWASFLGIGWSVKRGIIGNSREILAPNVSQRLLKILPLFSTKNGAREIQFNSFMQELAQLCPELDGGILFDHCRGASRGGEQYGDYLSLALSTGLRQLHNTKHIQLIRQPDAQDTWLLYPAEGLDINLKEVTHIKFLEQNVHGK</sequence>
<accession>A0A402AVW6</accession>
<dbReference type="Proteomes" id="UP000287188">
    <property type="component" value="Unassembled WGS sequence"/>
</dbReference>
<proteinExistence type="predicted"/>
<dbReference type="EMBL" id="BIFS01000002">
    <property type="protein sequence ID" value="GCE23214.1"/>
    <property type="molecule type" value="Genomic_DNA"/>
</dbReference>
<comment type="caution">
    <text evidence="1">The sequence shown here is derived from an EMBL/GenBank/DDBJ whole genome shotgun (WGS) entry which is preliminary data.</text>
</comment>
<reference evidence="2" key="1">
    <citation type="submission" date="2018-12" db="EMBL/GenBank/DDBJ databases">
        <title>Tengunoibacter tsumagoiensis gen. nov., sp. nov., Dictyobacter kobayashii sp. nov., D. alpinus sp. nov., and D. joshuensis sp. nov. and description of Dictyobacteraceae fam. nov. within the order Ktedonobacterales isolated from Tengu-no-mugimeshi.</title>
        <authorList>
            <person name="Wang C.M."/>
            <person name="Zheng Y."/>
            <person name="Sakai Y."/>
            <person name="Toyoda A."/>
            <person name="Minakuchi Y."/>
            <person name="Abe K."/>
            <person name="Yokota A."/>
            <person name="Yabe S."/>
        </authorList>
    </citation>
    <scope>NUCLEOTIDE SEQUENCE [LARGE SCALE GENOMIC DNA]</scope>
    <source>
        <strain evidence="2">Uno11</strain>
    </source>
</reference>
<organism evidence="1 2">
    <name type="scientific">Dictyobacter kobayashii</name>
    <dbReference type="NCBI Taxonomy" id="2014872"/>
    <lineage>
        <taxon>Bacteria</taxon>
        <taxon>Bacillati</taxon>
        <taxon>Chloroflexota</taxon>
        <taxon>Ktedonobacteria</taxon>
        <taxon>Ktedonobacterales</taxon>
        <taxon>Dictyobacteraceae</taxon>
        <taxon>Dictyobacter</taxon>
    </lineage>
</organism>
<dbReference type="OrthoDB" id="507005at2"/>